<protein>
    <recommendedName>
        <fullName evidence="4">Alkaline shock response membrane anchor protein AmaP</fullName>
    </recommendedName>
</protein>
<evidence type="ECO:0008006" key="4">
    <source>
        <dbReference type="Google" id="ProtNLM"/>
    </source>
</evidence>
<proteinExistence type="predicted"/>
<dbReference type="AlphaFoldDB" id="A0A177ICU3"/>
<gene>
    <name evidence="2" type="ORF">AYJ05_00155</name>
</gene>
<keyword evidence="3" id="KW-1185">Reference proteome</keyword>
<dbReference type="STRING" id="1705.CA21670_01690"/>
<dbReference type="OrthoDB" id="4427298at2"/>
<reference evidence="3" key="1">
    <citation type="submission" date="2016-02" db="EMBL/GenBank/DDBJ databases">
        <authorList>
            <person name="Kaur G."/>
            <person name="Nair G.R."/>
            <person name="Mayilraj S."/>
        </authorList>
    </citation>
    <scope>NUCLEOTIDE SEQUENCE [LARGE SCALE GENOMIC DNA]</scope>
    <source>
        <strain evidence="3">GA-15</strain>
    </source>
</reference>
<keyword evidence="1" id="KW-0472">Membrane</keyword>
<comment type="caution">
    <text evidence="2">The sequence shown here is derived from an EMBL/GenBank/DDBJ whole genome shotgun (WGS) entry which is preliminary data.</text>
</comment>
<evidence type="ECO:0000256" key="1">
    <source>
        <dbReference type="SAM" id="Phobius"/>
    </source>
</evidence>
<dbReference type="EMBL" id="LSTQ01000024">
    <property type="protein sequence ID" value="OAH25905.1"/>
    <property type="molecule type" value="Genomic_DNA"/>
</dbReference>
<name>A0A177ICU3_9CORY</name>
<evidence type="ECO:0000313" key="3">
    <source>
        <dbReference type="Proteomes" id="UP000076947"/>
    </source>
</evidence>
<feature type="transmembrane region" description="Helical" evidence="1">
    <location>
        <begin position="12"/>
        <end position="37"/>
    </location>
</feature>
<dbReference type="Proteomes" id="UP000076947">
    <property type="component" value="Unassembled WGS sequence"/>
</dbReference>
<keyword evidence="1" id="KW-1133">Transmembrane helix</keyword>
<keyword evidence="1" id="KW-0812">Transmembrane</keyword>
<sequence>MSKALRGLDRTIFILLALVLIVLGIWPILMYFNVAFATELARWVQHDVWAGIPEQSWYIYVLIATGIIALFLGLWLTITNVRSHRFNAVESAVSDDAGSVTTLFNSAGQGIAQSLAQQPGIQSAKSKVSVIEKQQTLTFTVLAQATTELTDVRRLVEETERDFRAAFPDAAVRTVYNLHFDKVSK</sequence>
<organism evidence="2 3">
    <name type="scientific">Corynebacterium stationis</name>
    <dbReference type="NCBI Taxonomy" id="1705"/>
    <lineage>
        <taxon>Bacteria</taxon>
        <taxon>Bacillati</taxon>
        <taxon>Actinomycetota</taxon>
        <taxon>Actinomycetes</taxon>
        <taxon>Mycobacteriales</taxon>
        <taxon>Corynebacteriaceae</taxon>
        <taxon>Corynebacterium</taxon>
    </lineage>
</organism>
<dbReference type="RefSeq" id="WP_066840234.1">
    <property type="nucleotide sequence ID" value="NZ_LSTQ01000024.1"/>
</dbReference>
<accession>A0A177ICU3</accession>
<evidence type="ECO:0000313" key="2">
    <source>
        <dbReference type="EMBL" id="OAH25905.1"/>
    </source>
</evidence>
<feature type="transmembrane region" description="Helical" evidence="1">
    <location>
        <begin position="57"/>
        <end position="78"/>
    </location>
</feature>